<dbReference type="InterPro" id="IPR016152">
    <property type="entry name" value="PTrfase/Anion_transptr"/>
</dbReference>
<keyword evidence="3" id="KW-0010">Activator</keyword>
<protein>
    <submittedName>
        <fullName evidence="7">PRD domain-containing protein</fullName>
    </submittedName>
</protein>
<sequence length="627" mass="73392">MQLNEKHLKMIESLMHEEIEIEKLSYQLNLTEKTIVNYIRQINSDFQDAAVITKQHQKLSLAIKEQPVFFDKLDLLKDECQEHDRANQQRKDELFYQLSIHKQTTLDDMADRLFLSKTLVSKILRELKEDIETSHVQITGTPNVGLILEGSEFEIRKLAIEQFPSEFIEYEIPQNLVSGLDQLQQDWKLDEQSLERLILALKVTMQRMEQHCFISGTVDLDAHIFHSEEYMALDFIKGYIEKVFPEANAGKEIILIVVQLMGRRASLLDELLTQQDESLIQKIIDQTIRDVERFYGLKIDEELFTKDIRLHIKHLINRLIFRIKLNNELAYDMQQRFPFAYELSTVLGESITRVTGLGMPEKELGFLTIYFSVYLEQLEQQMNELHDIAILTNQGLSTTKLLTMNLRKVFGTQINVVVIDESEFTEESIHPFDLVISTIKTNRMFNKVIYIEDVFDQQLLKLKIEQFLIYKDVSNKKLFNRSVLVDFLDHSDFYHFQGRQTYQDIICRLADELYNEGKVDEDFKKSLIERENKKSTINGQLGFPHASHKQDGIFIKVGVLDEPLEDHENVRLVVLIASSEENVNEAMLIRIYEEVLAITTNHYILNKINAKTTFTDLSRLLNQEMRE</sequence>
<dbReference type="EMBL" id="CP046956">
    <property type="protein sequence ID" value="QTN00770.1"/>
    <property type="molecule type" value="Genomic_DNA"/>
</dbReference>
<evidence type="ECO:0000259" key="6">
    <source>
        <dbReference type="PROSITE" id="PS51372"/>
    </source>
</evidence>
<evidence type="ECO:0000256" key="3">
    <source>
        <dbReference type="ARBA" id="ARBA00023159"/>
    </source>
</evidence>
<dbReference type="PANTHER" id="PTHR30185:SF18">
    <property type="entry name" value="TRANSCRIPTIONAL REGULATOR MTLR"/>
    <property type="match status" value="1"/>
</dbReference>
<dbReference type="InterPro" id="IPR002178">
    <property type="entry name" value="PTS_EIIA_type-2_dom"/>
</dbReference>
<organism evidence="7 8">
    <name type="scientific">Sediminibacillus dalangtanensis</name>
    <dbReference type="NCBI Taxonomy" id="2729421"/>
    <lineage>
        <taxon>Bacteria</taxon>
        <taxon>Bacillati</taxon>
        <taxon>Bacillota</taxon>
        <taxon>Bacilli</taxon>
        <taxon>Bacillales</taxon>
        <taxon>Bacillaceae</taxon>
        <taxon>Sediminibacillus</taxon>
    </lineage>
</organism>
<dbReference type="Pfam" id="PF05043">
    <property type="entry name" value="Mga"/>
    <property type="match status" value="1"/>
</dbReference>
<dbReference type="PROSITE" id="PS51372">
    <property type="entry name" value="PRD_2"/>
    <property type="match status" value="1"/>
</dbReference>
<evidence type="ECO:0000313" key="7">
    <source>
        <dbReference type="EMBL" id="QTN00770.1"/>
    </source>
</evidence>
<keyword evidence="4" id="KW-0804">Transcription</keyword>
<evidence type="ECO:0000256" key="2">
    <source>
        <dbReference type="ARBA" id="ARBA00023015"/>
    </source>
</evidence>
<gene>
    <name evidence="7" type="ORF">ERJ70_16680</name>
</gene>
<dbReference type="SUPFAM" id="SSF55804">
    <property type="entry name" value="Phoshotransferase/anion transport protein"/>
    <property type="match status" value="1"/>
</dbReference>
<evidence type="ECO:0000256" key="1">
    <source>
        <dbReference type="ARBA" id="ARBA00022737"/>
    </source>
</evidence>
<feature type="domain" description="PTS EIIA type-2" evidence="5">
    <location>
        <begin position="486"/>
        <end position="624"/>
    </location>
</feature>
<evidence type="ECO:0000259" key="5">
    <source>
        <dbReference type="PROSITE" id="PS51094"/>
    </source>
</evidence>
<name>A0ABX7VV61_9BACI</name>
<dbReference type="PANTHER" id="PTHR30185">
    <property type="entry name" value="CRYPTIC BETA-GLUCOSIDE BGL OPERON ANTITERMINATOR"/>
    <property type="match status" value="1"/>
</dbReference>
<dbReference type="SUPFAM" id="SSF63520">
    <property type="entry name" value="PTS-regulatory domain, PRD"/>
    <property type="match status" value="1"/>
</dbReference>
<dbReference type="InterPro" id="IPR050661">
    <property type="entry name" value="BglG_antiterminators"/>
</dbReference>
<keyword evidence="8" id="KW-1185">Reference proteome</keyword>
<accession>A0ABX7VV61</accession>
<dbReference type="Gene3D" id="3.40.930.10">
    <property type="entry name" value="Mannitol-specific EII, Chain A"/>
    <property type="match status" value="1"/>
</dbReference>
<dbReference type="Gene3D" id="1.10.1790.10">
    <property type="entry name" value="PRD domain"/>
    <property type="match status" value="1"/>
</dbReference>
<evidence type="ECO:0000313" key="8">
    <source>
        <dbReference type="Proteomes" id="UP000665043"/>
    </source>
</evidence>
<dbReference type="PROSITE" id="PS51094">
    <property type="entry name" value="PTS_EIIA_TYPE_2"/>
    <property type="match status" value="1"/>
</dbReference>
<reference evidence="7 8" key="1">
    <citation type="submission" date="2019-12" db="EMBL/GenBank/DDBJ databases">
        <title>The whole genome sequencing of a strain isolated from a Mars analog, Dalangtan Playa.</title>
        <authorList>
            <person name="Huang T."/>
        </authorList>
    </citation>
    <scope>NUCLEOTIDE SEQUENCE [LARGE SCALE GENOMIC DNA]</scope>
    <source>
        <strain evidence="7 8">DP4-553-S</strain>
    </source>
</reference>
<evidence type="ECO:0000256" key="4">
    <source>
        <dbReference type="ARBA" id="ARBA00023163"/>
    </source>
</evidence>
<dbReference type="InterPro" id="IPR007737">
    <property type="entry name" value="Mga_HTH"/>
</dbReference>
<dbReference type="Pfam" id="PF00874">
    <property type="entry name" value="PRD"/>
    <property type="match status" value="1"/>
</dbReference>
<keyword evidence="2" id="KW-0805">Transcription regulation</keyword>
<proteinExistence type="predicted"/>
<dbReference type="RefSeq" id="WP_209365907.1">
    <property type="nucleotide sequence ID" value="NZ_CP046956.1"/>
</dbReference>
<feature type="domain" description="PRD" evidence="6">
    <location>
        <begin position="275"/>
        <end position="381"/>
    </location>
</feature>
<dbReference type="InterPro" id="IPR036634">
    <property type="entry name" value="PRD_sf"/>
</dbReference>
<dbReference type="InterPro" id="IPR011608">
    <property type="entry name" value="PRD"/>
</dbReference>
<dbReference type="Proteomes" id="UP000665043">
    <property type="component" value="Chromosome"/>
</dbReference>
<keyword evidence="1" id="KW-0677">Repeat</keyword>